<keyword evidence="3" id="KW-1185">Reference proteome</keyword>
<dbReference type="VEuPathDB" id="PiroplasmaDB:BmR1_04g06275"/>
<evidence type="ECO:0000256" key="1">
    <source>
        <dbReference type="SAM" id="Phobius"/>
    </source>
</evidence>
<evidence type="ECO:0000313" key="3">
    <source>
        <dbReference type="Proteomes" id="UP000002899"/>
    </source>
</evidence>
<keyword evidence="1" id="KW-1133">Transmembrane helix</keyword>
<keyword evidence="1" id="KW-0472">Membrane</keyword>
<organism evidence="2 3">
    <name type="scientific">Babesia microti (strain RI)</name>
    <dbReference type="NCBI Taxonomy" id="1133968"/>
    <lineage>
        <taxon>Eukaryota</taxon>
        <taxon>Sar</taxon>
        <taxon>Alveolata</taxon>
        <taxon>Apicomplexa</taxon>
        <taxon>Aconoidasida</taxon>
        <taxon>Piroplasmida</taxon>
        <taxon>Babesiidae</taxon>
        <taxon>Babesia</taxon>
    </lineage>
</organism>
<reference evidence="2 3" key="2">
    <citation type="journal article" date="2013" name="PLoS ONE">
        <title>Whole genome mapping and re-organization of the nuclear and mitochondrial genomes of Babesia microti isolates.</title>
        <authorList>
            <person name="Cornillot E."/>
            <person name="Dassouli A."/>
            <person name="Garg A."/>
            <person name="Pachikara N."/>
            <person name="Randazzo S."/>
            <person name="Depoix D."/>
            <person name="Carcy B."/>
            <person name="Delbecq S."/>
            <person name="Frutos R."/>
            <person name="Silva J.C."/>
            <person name="Sutton R."/>
            <person name="Krause P.J."/>
            <person name="Mamoun C.B."/>
        </authorList>
    </citation>
    <scope>NUCLEOTIDE SEQUENCE [LARGE SCALE GENOMIC DNA]</scope>
    <source>
        <strain evidence="2 3">RI</strain>
    </source>
</reference>
<dbReference type="AlphaFoldDB" id="I7IHA1"/>
<keyword evidence="1" id="KW-0812">Transmembrane</keyword>
<dbReference type="RefSeq" id="XP_012649860.1">
    <property type="nucleotide sequence ID" value="XM_012794406.1"/>
</dbReference>
<dbReference type="Proteomes" id="UP000002899">
    <property type="component" value="Chromosome IV"/>
</dbReference>
<feature type="transmembrane region" description="Helical" evidence="1">
    <location>
        <begin position="171"/>
        <end position="192"/>
    </location>
</feature>
<name>I7IHA1_BABMR</name>
<feature type="transmembrane region" description="Helical" evidence="1">
    <location>
        <begin position="54"/>
        <end position="74"/>
    </location>
</feature>
<dbReference type="GeneID" id="24425899"/>
<dbReference type="EMBL" id="LN871599">
    <property type="protein sequence ID" value="CCF75452.1"/>
    <property type="molecule type" value="Genomic_DNA"/>
</dbReference>
<sequence>MPTSRKLMRHISKVSNVEQRKLEYEFKCRLAVDVSKIFEDRRERFPRLMKNSHHVIATIIAVSSGTVLISPSTLFHNALLRHQIKLSALSLAYISANPLAFDIFDYKTSKYSFTRIFISLKTLLSSFLCLNLADYNVLKCMLLLSFSSFSYSLCCKYLAKRALIPETFAIYQSKLSLFIAITLLLGSIKAYFVTNDLKNPWYQSLGSSDT</sequence>
<reference evidence="2 3" key="1">
    <citation type="journal article" date="2012" name="Nucleic Acids Res.">
        <title>Sequencing of the smallest Apicomplexan genome from the human pathogen Babesia microti.</title>
        <authorList>
            <person name="Cornillot E."/>
            <person name="Hadj-Kaddour K."/>
            <person name="Dassouli A."/>
            <person name="Noel B."/>
            <person name="Ranwez V."/>
            <person name="Vacherie B."/>
            <person name="Augagneur Y."/>
            <person name="Bres V."/>
            <person name="Duclos A."/>
            <person name="Randazzo S."/>
            <person name="Carcy B."/>
            <person name="Debierre-Grockiego F."/>
            <person name="Delbecq S."/>
            <person name="Moubri-Menage K."/>
            <person name="Shams-Eldin H."/>
            <person name="Usmani-Brown S."/>
            <person name="Bringaud F."/>
            <person name="Wincker P."/>
            <person name="Vivares C.P."/>
            <person name="Schwarz R.T."/>
            <person name="Schetters T.P."/>
            <person name="Krause P.J."/>
            <person name="Gorenflot A."/>
            <person name="Berry V."/>
            <person name="Barbe V."/>
            <person name="Ben Mamoun C."/>
        </authorList>
    </citation>
    <scope>NUCLEOTIDE SEQUENCE [LARGE SCALE GENOMIC DNA]</scope>
    <source>
        <strain evidence="2 3">RI</strain>
    </source>
</reference>
<accession>I7IHA1</accession>
<feature type="transmembrane region" description="Helical" evidence="1">
    <location>
        <begin position="116"/>
        <end position="135"/>
    </location>
</feature>
<proteinExistence type="predicted"/>
<dbReference type="KEGG" id="bmic:BmR1_04g06275"/>
<evidence type="ECO:0000313" key="2">
    <source>
        <dbReference type="EMBL" id="CCF75452.1"/>
    </source>
</evidence>
<protein>
    <submittedName>
        <fullName evidence="2">Uncharacterized protein</fullName>
    </submittedName>
</protein>
<gene>
    <name evidence="2" type="ORF">BmR1_04g06275</name>
</gene>
<reference evidence="2 3" key="3">
    <citation type="journal article" date="2016" name="Sci. Rep.">
        <title>Genome-wide diversity and gene expression profiling of Babesia microti isolates identify polymorphic genes that mediate host-pathogen interactions.</title>
        <authorList>
            <person name="Silva J.C."/>
            <person name="Cornillot E."/>
            <person name="McCracken C."/>
            <person name="Usmani-Brown S."/>
            <person name="Dwivedi A."/>
            <person name="Ifeonu O.O."/>
            <person name="Crabtree J."/>
            <person name="Gotia H.T."/>
            <person name="Virji A.Z."/>
            <person name="Reynes C."/>
            <person name="Colinge J."/>
            <person name="Kumar V."/>
            <person name="Lawres L."/>
            <person name="Pazzi J.E."/>
            <person name="Pablo J.V."/>
            <person name="Hung C."/>
            <person name="Brancato J."/>
            <person name="Kumari P."/>
            <person name="Orvis J."/>
            <person name="Tretina K."/>
            <person name="Chibucos M."/>
            <person name="Ott S."/>
            <person name="Sadzewicz L."/>
            <person name="Sengamalay N."/>
            <person name="Shetty A.C."/>
            <person name="Su Q."/>
            <person name="Tallon L."/>
            <person name="Fraser C.M."/>
            <person name="Frutos R."/>
            <person name="Molina D.M."/>
            <person name="Krause P.J."/>
            <person name="Ben Mamoun C."/>
        </authorList>
    </citation>
    <scope>NUCLEOTIDE SEQUENCE [LARGE SCALE GENOMIC DNA]</scope>
    <source>
        <strain evidence="2 3">RI</strain>
    </source>
</reference>